<sequence>MIFRNSLPCRYFSIVGKVYSKVPLVPQEIPNCTQKGTVPVTQETVDHLERISLVDLGNIKGLKRLTSAIEFANQIIGVGTKNVEPLISVLENRGKRIERMSKVLNKIITLCEKHYLLQPSVVTSGEFTIQKYKYGPSGELLRKNIFEEWFLSNVIKTEENMFQYNELGDIATSTEANPGRYNLTDVKMLPQGETVMVQAEFPWASETVETICLRGAKVFEGLDENSRAHFEVRSGRKVLLPHVLESAIMLDRAVLAFICDAYNEPLNATEGILSLHRRLAPYKVAFSATFPSEYS</sequence>
<keyword evidence="3" id="KW-1185">Reference proteome</keyword>
<comment type="caution">
    <text evidence="2">The sequence shown here is derived from an EMBL/GenBank/DDBJ whole genome shotgun (WGS) entry which is preliminary data.</text>
</comment>
<dbReference type="OrthoDB" id="5394539at2759"/>
<reference evidence="2" key="2">
    <citation type="submission" date="2017-10" db="EMBL/GenBank/DDBJ databases">
        <title>Ladona fulva Genome sequencing and assembly.</title>
        <authorList>
            <person name="Murali S."/>
            <person name="Richards S."/>
            <person name="Bandaranaike D."/>
            <person name="Bellair M."/>
            <person name="Blankenburg K."/>
            <person name="Chao H."/>
            <person name="Dinh H."/>
            <person name="Doddapaneni H."/>
            <person name="Dugan-Rocha S."/>
            <person name="Elkadiri S."/>
            <person name="Gnanaolivu R."/>
            <person name="Hernandez B."/>
            <person name="Skinner E."/>
            <person name="Javaid M."/>
            <person name="Lee S."/>
            <person name="Li M."/>
            <person name="Ming W."/>
            <person name="Munidasa M."/>
            <person name="Muniz J."/>
            <person name="Nguyen L."/>
            <person name="Hughes D."/>
            <person name="Osuji N."/>
            <person name="Pu L.-L."/>
            <person name="Puazo M."/>
            <person name="Qu C."/>
            <person name="Quiroz J."/>
            <person name="Raj R."/>
            <person name="Weissenberger G."/>
            <person name="Xin Y."/>
            <person name="Zou X."/>
            <person name="Han Y."/>
            <person name="Worley K."/>
            <person name="Muzny D."/>
            <person name="Gibbs R."/>
        </authorList>
    </citation>
    <scope>NUCLEOTIDE SEQUENCE</scope>
    <source>
        <strain evidence="2">Sampled in the wild</strain>
    </source>
</reference>
<dbReference type="GO" id="GO:0032543">
    <property type="term" value="P:mitochondrial translation"/>
    <property type="evidence" value="ECO:0007669"/>
    <property type="project" value="TreeGrafter"/>
</dbReference>
<dbReference type="InterPro" id="IPR045864">
    <property type="entry name" value="aa-tRNA-synth_II/BPL/LPL"/>
</dbReference>
<dbReference type="GO" id="GO:0070681">
    <property type="term" value="P:glutaminyl-tRNAGln biosynthesis via transamidation"/>
    <property type="evidence" value="ECO:0007669"/>
    <property type="project" value="TreeGrafter"/>
</dbReference>
<keyword evidence="1" id="KW-0547">Nucleotide-binding</keyword>
<dbReference type="GO" id="GO:0006450">
    <property type="term" value="P:regulation of translational fidelity"/>
    <property type="evidence" value="ECO:0007669"/>
    <property type="project" value="InterPro"/>
</dbReference>
<protein>
    <submittedName>
        <fullName evidence="2">Uncharacterized protein</fullName>
    </submittedName>
</protein>
<organism evidence="2 3">
    <name type="scientific">Ladona fulva</name>
    <name type="common">Scarce chaser dragonfly</name>
    <name type="synonym">Libellula fulva</name>
    <dbReference type="NCBI Taxonomy" id="123851"/>
    <lineage>
        <taxon>Eukaryota</taxon>
        <taxon>Metazoa</taxon>
        <taxon>Ecdysozoa</taxon>
        <taxon>Arthropoda</taxon>
        <taxon>Hexapoda</taxon>
        <taxon>Insecta</taxon>
        <taxon>Pterygota</taxon>
        <taxon>Palaeoptera</taxon>
        <taxon>Odonata</taxon>
        <taxon>Epiprocta</taxon>
        <taxon>Anisoptera</taxon>
        <taxon>Libelluloidea</taxon>
        <taxon>Libellulidae</taxon>
        <taxon>Ladona</taxon>
    </lineage>
</organism>
<dbReference type="PANTHER" id="PTHR15004">
    <property type="entry name" value="GLUTAMYL-TRNA(GLN) AMIDOTRANSFERASE SUBUNIT C, MITOCHONDRIAL"/>
    <property type="match status" value="1"/>
</dbReference>
<dbReference type="GO" id="GO:0000166">
    <property type="term" value="F:nucleotide binding"/>
    <property type="evidence" value="ECO:0007669"/>
    <property type="project" value="UniProtKB-KW"/>
</dbReference>
<evidence type="ECO:0000313" key="3">
    <source>
        <dbReference type="Proteomes" id="UP000792457"/>
    </source>
</evidence>
<evidence type="ECO:0000256" key="1">
    <source>
        <dbReference type="ARBA" id="ARBA00022741"/>
    </source>
</evidence>
<proteinExistence type="predicted"/>
<gene>
    <name evidence="2" type="ORF">J437_LFUL008448</name>
</gene>
<dbReference type="SUPFAM" id="SSF55681">
    <property type="entry name" value="Class II aaRS and biotin synthetases"/>
    <property type="match status" value="1"/>
</dbReference>
<name>A0A8K0K934_LADFU</name>
<dbReference type="Gene3D" id="3.30.930.10">
    <property type="entry name" value="Bira Bifunctional Protein, Domain 2"/>
    <property type="match status" value="2"/>
</dbReference>
<accession>A0A8K0K934</accession>
<dbReference type="PANTHER" id="PTHR15004:SF0">
    <property type="entry name" value="GLUTAMYL-TRNA(GLN) AMIDOTRANSFERASE SUBUNIT C, MITOCHONDRIAL"/>
    <property type="match status" value="1"/>
</dbReference>
<dbReference type="GO" id="GO:0005739">
    <property type="term" value="C:mitochondrion"/>
    <property type="evidence" value="ECO:0007669"/>
    <property type="project" value="TreeGrafter"/>
</dbReference>
<dbReference type="Proteomes" id="UP000792457">
    <property type="component" value="Unassembled WGS sequence"/>
</dbReference>
<evidence type="ECO:0000313" key="2">
    <source>
        <dbReference type="EMBL" id="KAG8230007.1"/>
    </source>
</evidence>
<dbReference type="AlphaFoldDB" id="A0A8K0K934"/>
<dbReference type="EMBL" id="KZ308458">
    <property type="protein sequence ID" value="KAG8230007.1"/>
    <property type="molecule type" value="Genomic_DNA"/>
</dbReference>
<dbReference type="InterPro" id="IPR003837">
    <property type="entry name" value="GatC"/>
</dbReference>
<dbReference type="GO" id="GO:0030956">
    <property type="term" value="C:glutamyl-tRNA(Gln) amidotransferase complex"/>
    <property type="evidence" value="ECO:0007669"/>
    <property type="project" value="TreeGrafter"/>
</dbReference>
<reference evidence="2" key="1">
    <citation type="submission" date="2013-04" db="EMBL/GenBank/DDBJ databases">
        <authorList>
            <person name="Qu J."/>
            <person name="Murali S.C."/>
            <person name="Bandaranaike D."/>
            <person name="Bellair M."/>
            <person name="Blankenburg K."/>
            <person name="Chao H."/>
            <person name="Dinh H."/>
            <person name="Doddapaneni H."/>
            <person name="Downs B."/>
            <person name="Dugan-Rocha S."/>
            <person name="Elkadiri S."/>
            <person name="Gnanaolivu R.D."/>
            <person name="Hernandez B."/>
            <person name="Javaid M."/>
            <person name="Jayaseelan J.C."/>
            <person name="Lee S."/>
            <person name="Li M."/>
            <person name="Ming W."/>
            <person name="Munidasa M."/>
            <person name="Muniz J."/>
            <person name="Nguyen L."/>
            <person name="Ongeri F."/>
            <person name="Osuji N."/>
            <person name="Pu L.-L."/>
            <person name="Puazo M."/>
            <person name="Qu C."/>
            <person name="Quiroz J."/>
            <person name="Raj R."/>
            <person name="Weissenberger G."/>
            <person name="Xin Y."/>
            <person name="Zou X."/>
            <person name="Han Y."/>
            <person name="Richards S."/>
            <person name="Worley K."/>
            <person name="Muzny D."/>
            <person name="Gibbs R."/>
        </authorList>
    </citation>
    <scope>NUCLEOTIDE SEQUENCE</scope>
    <source>
        <strain evidence="2">Sampled in the wild</strain>
    </source>
</reference>